<comment type="caution">
    <text evidence="1">The sequence shown here is derived from an EMBL/GenBank/DDBJ whole genome shotgun (WGS) entry which is preliminary data.</text>
</comment>
<protein>
    <submittedName>
        <fullName evidence="1">Uncharacterized protein</fullName>
    </submittedName>
</protein>
<dbReference type="Proteomes" id="UP000236569">
    <property type="component" value="Unassembled WGS sequence"/>
</dbReference>
<name>A0A2I9D0M0_9DEIO</name>
<keyword evidence="2" id="KW-1185">Reference proteome</keyword>
<evidence type="ECO:0000313" key="2">
    <source>
        <dbReference type="Proteomes" id="UP000236569"/>
    </source>
</evidence>
<proteinExistence type="predicted"/>
<organism evidence="1 2">
    <name type="scientific">Deinococcus aerius</name>
    <dbReference type="NCBI Taxonomy" id="200253"/>
    <lineage>
        <taxon>Bacteria</taxon>
        <taxon>Thermotogati</taxon>
        <taxon>Deinococcota</taxon>
        <taxon>Deinococci</taxon>
        <taxon>Deinococcales</taxon>
        <taxon>Deinococcaceae</taxon>
        <taxon>Deinococcus</taxon>
    </lineage>
</organism>
<accession>A0A2I9D0M0</accession>
<dbReference type="EMBL" id="BFAG01000022">
    <property type="protein sequence ID" value="GBF08072.1"/>
    <property type="molecule type" value="Genomic_DNA"/>
</dbReference>
<reference evidence="2" key="1">
    <citation type="submission" date="2018-01" db="EMBL/GenBank/DDBJ databases">
        <title>Draft Genome Sequence of the Radioresistant Bacterium Deinococcus aerius TR0125, Isolated from the Higher Atmosphere above Japan.</title>
        <authorList>
            <person name="Satoh K."/>
            <person name="Arai H."/>
            <person name="Sanzen T."/>
            <person name="Kawaguchi Y."/>
            <person name="Hayashi H."/>
            <person name="Yokobori S."/>
            <person name="Yamagishi A."/>
            <person name="Oono Y."/>
            <person name="Narumi I."/>
        </authorList>
    </citation>
    <scope>NUCLEOTIDE SEQUENCE [LARGE SCALE GENOMIC DNA]</scope>
    <source>
        <strain evidence="2">TR0125</strain>
    </source>
</reference>
<gene>
    <name evidence="1" type="ORF">DAERI_220015</name>
</gene>
<sequence length="57" mass="5979">MLAAVSDDLVPGVGLAHQQGPRMGRTLFLSSRGSPLGGVLDLHFDPDSGRVTDWATC</sequence>
<evidence type="ECO:0000313" key="1">
    <source>
        <dbReference type="EMBL" id="GBF08072.1"/>
    </source>
</evidence>
<dbReference type="AlphaFoldDB" id="A0A2I9D0M0"/>